<evidence type="ECO:0000256" key="1">
    <source>
        <dbReference type="ARBA" id="ARBA00022729"/>
    </source>
</evidence>
<dbReference type="InterPro" id="IPR027385">
    <property type="entry name" value="Beta-barrel_OMP"/>
</dbReference>
<dbReference type="OrthoDB" id="952167at2"/>
<evidence type="ECO:0000256" key="2">
    <source>
        <dbReference type="SAM" id="SignalP"/>
    </source>
</evidence>
<dbReference type="EMBL" id="JPRL01000001">
    <property type="protein sequence ID" value="KFF05292.1"/>
    <property type="molecule type" value="Genomic_DNA"/>
</dbReference>
<dbReference type="RefSeq" id="WP_035682531.1">
    <property type="nucleotide sequence ID" value="NZ_JPRL01000001.1"/>
</dbReference>
<feature type="chain" id="PRO_5001801436" description="Outer membrane protein beta-barrel domain-containing protein" evidence="2">
    <location>
        <begin position="19"/>
        <end position="176"/>
    </location>
</feature>
<protein>
    <recommendedName>
        <fullName evidence="3">Outer membrane protein beta-barrel domain-containing protein</fullName>
    </recommendedName>
</protein>
<dbReference type="Gene3D" id="2.40.160.20">
    <property type="match status" value="1"/>
</dbReference>
<feature type="domain" description="Outer membrane protein beta-barrel" evidence="3">
    <location>
        <begin position="4"/>
        <end position="114"/>
    </location>
</feature>
<evidence type="ECO:0000259" key="3">
    <source>
        <dbReference type="Pfam" id="PF13505"/>
    </source>
</evidence>
<organism evidence="4 5">
    <name type="scientific">Flavobacterium reichenbachii</name>
    <dbReference type="NCBI Taxonomy" id="362418"/>
    <lineage>
        <taxon>Bacteria</taxon>
        <taxon>Pseudomonadati</taxon>
        <taxon>Bacteroidota</taxon>
        <taxon>Flavobacteriia</taxon>
        <taxon>Flavobacteriales</taxon>
        <taxon>Flavobacteriaceae</taxon>
        <taxon>Flavobacterium</taxon>
    </lineage>
</organism>
<gene>
    <name evidence="4" type="ORF">IW19_06990</name>
</gene>
<sequence length="176" mass="19061">MKKLLLVAALLVAAITNAQKGSFLLGGNVGFQSEKIGDSKSNNFEFSPKAGYQFSERWTIGVEGSIANADAAGFGKTEKYKIGAFTRYAVPLSEIFSVYADLGAGYQSSSVNDAKGMYAKLTPALFINMKRGFGLNFSIGGLNYDNLDGKNDPRQERMGFDFGKTFNIGISKNFEL</sequence>
<dbReference type="STRING" id="362418.IW19_06990"/>
<accession>A0A085ZLH8</accession>
<dbReference type="InterPro" id="IPR011250">
    <property type="entry name" value="OMP/PagP_B-barrel"/>
</dbReference>
<keyword evidence="5" id="KW-1185">Reference proteome</keyword>
<dbReference type="SUPFAM" id="SSF56925">
    <property type="entry name" value="OMPA-like"/>
    <property type="match status" value="1"/>
</dbReference>
<dbReference type="AlphaFoldDB" id="A0A085ZLH8"/>
<evidence type="ECO:0000313" key="5">
    <source>
        <dbReference type="Proteomes" id="UP000028715"/>
    </source>
</evidence>
<dbReference type="Proteomes" id="UP000028715">
    <property type="component" value="Unassembled WGS sequence"/>
</dbReference>
<proteinExistence type="predicted"/>
<feature type="signal peptide" evidence="2">
    <location>
        <begin position="1"/>
        <end position="18"/>
    </location>
</feature>
<reference evidence="4 5" key="1">
    <citation type="submission" date="2014-07" db="EMBL/GenBank/DDBJ databases">
        <title>Genome of Flavobacterium reichenbachii LMG 25512.</title>
        <authorList>
            <person name="Stropko S.J."/>
            <person name="Pipes S.E."/>
            <person name="Newman J.D."/>
        </authorList>
    </citation>
    <scope>NUCLEOTIDE SEQUENCE [LARGE SCALE GENOMIC DNA]</scope>
    <source>
        <strain evidence="4 5">LMG 25512</strain>
    </source>
</reference>
<comment type="caution">
    <text evidence="4">The sequence shown here is derived from an EMBL/GenBank/DDBJ whole genome shotgun (WGS) entry which is preliminary data.</text>
</comment>
<keyword evidence="1 2" id="KW-0732">Signal</keyword>
<evidence type="ECO:0000313" key="4">
    <source>
        <dbReference type="EMBL" id="KFF05292.1"/>
    </source>
</evidence>
<name>A0A085ZLH8_9FLAO</name>
<dbReference type="Pfam" id="PF13505">
    <property type="entry name" value="OMP_b-brl"/>
    <property type="match status" value="1"/>
</dbReference>
<dbReference type="eggNOG" id="ENOG5032UUX">
    <property type="taxonomic scope" value="Bacteria"/>
</dbReference>